<keyword evidence="2" id="KW-1185">Reference proteome</keyword>
<evidence type="ECO:0000313" key="2">
    <source>
        <dbReference type="Proteomes" id="UP000050509"/>
    </source>
</evidence>
<reference evidence="1 2" key="1">
    <citation type="submission" date="2015-09" db="EMBL/GenBank/DDBJ databases">
        <title>Draft genome sequence of Kouleothrix aurantiaca JCM 19913.</title>
        <authorList>
            <person name="Hemp J."/>
        </authorList>
    </citation>
    <scope>NUCLEOTIDE SEQUENCE [LARGE SCALE GENOMIC DNA]</scope>
    <source>
        <strain evidence="1 2">COM-B</strain>
    </source>
</reference>
<proteinExistence type="predicted"/>
<evidence type="ECO:0000313" key="1">
    <source>
        <dbReference type="EMBL" id="KPV46342.1"/>
    </source>
</evidence>
<dbReference type="AlphaFoldDB" id="A0A0P9D1V2"/>
<name>A0A0P9D1V2_9CHLR</name>
<accession>A0A0P9D1V2</accession>
<organism evidence="1 2">
    <name type="scientific">Kouleothrix aurantiaca</name>
    <dbReference type="NCBI Taxonomy" id="186479"/>
    <lineage>
        <taxon>Bacteria</taxon>
        <taxon>Bacillati</taxon>
        <taxon>Chloroflexota</taxon>
        <taxon>Chloroflexia</taxon>
        <taxon>Chloroflexales</taxon>
        <taxon>Roseiflexineae</taxon>
        <taxon>Roseiflexaceae</taxon>
        <taxon>Kouleothrix</taxon>
    </lineage>
</organism>
<protein>
    <submittedName>
        <fullName evidence="1">Uncharacterized protein</fullName>
    </submittedName>
</protein>
<dbReference type="Proteomes" id="UP000050509">
    <property type="component" value="Unassembled WGS sequence"/>
</dbReference>
<comment type="caution">
    <text evidence="1">The sequence shown here is derived from an EMBL/GenBank/DDBJ whole genome shotgun (WGS) entry which is preliminary data.</text>
</comment>
<gene>
    <name evidence="1" type="ORF">SE17_43390</name>
</gene>
<sequence>MLAIGPEGIPDAELAEIVLGPDISCAIWIADCDHTDLIAKLVPELVFETRLARGISRRRAALKADAA</sequence>
<dbReference type="EMBL" id="LJCR01003585">
    <property type="protein sequence ID" value="KPV46342.1"/>
    <property type="molecule type" value="Genomic_DNA"/>
</dbReference>